<sequence length="900" mass="100905">MPRQQHMKPFEPASSRHISMAPGILERMYKRLPNAPPSRRVHGGYNLVYMTLRHVVFDLVPESADFVTDILCDMYTEPELIRLCEEARTGHSGELMSAMLQARRRWTLILRDNQMADVRVIILPARIDVTHRDRTMKYPFGTQDGRVTELKEKLVREAAGMPYHSSGGREPVTGNMSFDMVMLKKSLHEIMTDKYRRQKGVNIKFLTSPAPGPNTNLKQDPGCIFRYESIDQYGEIVYDKIPTQPNIVRKRSPSIERLRSKGPNKAWNSPYTGAEKPDGKPHWNKQKAPFSKEVFDPDSNDNWWRDDHKFRAAQIAEWKQEREERMRTGVEPDPEVFDFLEPMCEVYTSDRNYAWRKTLCEAEEKEFRQAHAAAANAQEAHVWWQRKLDQVLEERGNPIVRYQTRQHLKSAKIVFDRALRYIGIMQQGRAAAQNGPGMQTPGTPMEESVVPESIRSIKRYVRDSERQFPKSVKHPLMPLGTLKTNLKQGPPGQPMGKAVATVADPTYTEYTTVTLVVASGVPRELRAVRCFAEDQTARRDSGVSLNPLEEAPVMPGPAITPDDDPFVVPVGSCQLERRATAAPMMGARDRSGGVPMARLPTNRNRSGRDGKTVVPQQDSKEGYNEFTLPTMKEKLAEVKQAMRAKRMQKESPPEETVHEQAAAQTQSHHAVADDLTPESASAPEARREAVPNIVIPAAPETAQASLSSSGDTLPNDLPFANAGSYRSILVSRSRAPSAKKEKKRVSFRTSEDEEEEIRGERKSHVQSIRQYRSTLLRPTSDPEPEEFGFTSGSSSPPDDLMYTQAYSPTEVGSSYDSPVGSPTVTPDTTPTISRLDSMSANDSDCSPISIRAPQTGKRIDQLYSGAASSLKVTMELDGFARAAMAPSKMQRLLIRISSSA</sequence>
<feature type="region of interest" description="Disordered" evidence="1">
    <location>
        <begin position="646"/>
        <end position="687"/>
    </location>
</feature>
<feature type="compositionally biased region" description="Polar residues" evidence="1">
    <location>
        <begin position="765"/>
        <end position="777"/>
    </location>
</feature>
<evidence type="ECO:0000313" key="2">
    <source>
        <dbReference type="EMBL" id="KJX95833.1"/>
    </source>
</evidence>
<organism evidence="2 3">
    <name type="scientific">Zymoseptoria brevis</name>
    <dbReference type="NCBI Taxonomy" id="1047168"/>
    <lineage>
        <taxon>Eukaryota</taxon>
        <taxon>Fungi</taxon>
        <taxon>Dikarya</taxon>
        <taxon>Ascomycota</taxon>
        <taxon>Pezizomycotina</taxon>
        <taxon>Dothideomycetes</taxon>
        <taxon>Dothideomycetidae</taxon>
        <taxon>Mycosphaerellales</taxon>
        <taxon>Mycosphaerellaceae</taxon>
        <taxon>Zymoseptoria</taxon>
    </lineage>
</organism>
<dbReference type="Proteomes" id="UP000033647">
    <property type="component" value="Unassembled WGS sequence"/>
</dbReference>
<protein>
    <submittedName>
        <fullName evidence="2">Uncharacterized protein</fullName>
    </submittedName>
</protein>
<evidence type="ECO:0000256" key="1">
    <source>
        <dbReference type="SAM" id="MobiDB-lite"/>
    </source>
</evidence>
<proteinExistence type="predicted"/>
<feature type="compositionally biased region" description="Basic and acidic residues" evidence="1">
    <location>
        <begin position="647"/>
        <end position="658"/>
    </location>
</feature>
<feature type="compositionally biased region" description="Polar residues" evidence="1">
    <location>
        <begin position="804"/>
        <end position="829"/>
    </location>
</feature>
<dbReference type="EMBL" id="LAFY01000999">
    <property type="protein sequence ID" value="KJX95833.1"/>
    <property type="molecule type" value="Genomic_DNA"/>
</dbReference>
<comment type="caution">
    <text evidence="2">The sequence shown here is derived from an EMBL/GenBank/DDBJ whole genome shotgun (WGS) entry which is preliminary data.</text>
</comment>
<dbReference type="OrthoDB" id="10528186at2759"/>
<gene>
    <name evidence="2" type="ORF">TI39_contig1008g00009</name>
</gene>
<accession>A0A0F4GEI7</accession>
<reference evidence="2 3" key="1">
    <citation type="submission" date="2015-03" db="EMBL/GenBank/DDBJ databases">
        <title>RNA-seq based gene annotation and comparative genomics of four Zymoseptoria species reveal species-specific pathogenicity related genes and transposable element activity.</title>
        <authorList>
            <person name="Grandaubert J."/>
            <person name="Bhattacharyya A."/>
            <person name="Stukenbrock E.H."/>
        </authorList>
    </citation>
    <scope>NUCLEOTIDE SEQUENCE [LARGE SCALE GENOMIC DNA]</scope>
    <source>
        <strain evidence="2 3">Zb18110</strain>
    </source>
</reference>
<evidence type="ECO:0000313" key="3">
    <source>
        <dbReference type="Proteomes" id="UP000033647"/>
    </source>
</evidence>
<dbReference type="AlphaFoldDB" id="A0A0F4GEI7"/>
<feature type="region of interest" description="Disordered" evidence="1">
    <location>
        <begin position="584"/>
        <end position="616"/>
    </location>
</feature>
<feature type="region of interest" description="Disordered" evidence="1">
    <location>
        <begin position="731"/>
        <end position="829"/>
    </location>
</feature>
<keyword evidence="3" id="KW-1185">Reference proteome</keyword>
<name>A0A0F4GEI7_9PEZI</name>
<feature type="region of interest" description="Disordered" evidence="1">
    <location>
        <begin position="258"/>
        <end position="284"/>
    </location>
</feature>